<feature type="transmembrane region" description="Helical" evidence="1">
    <location>
        <begin position="381"/>
        <end position="400"/>
    </location>
</feature>
<feature type="transmembrane region" description="Helical" evidence="1">
    <location>
        <begin position="648"/>
        <end position="669"/>
    </location>
</feature>
<dbReference type="EMBL" id="CAXLJM020000075">
    <property type="protein sequence ID" value="CAL8128307.1"/>
    <property type="molecule type" value="Genomic_DNA"/>
</dbReference>
<keyword evidence="3" id="KW-1185">Reference proteome</keyword>
<protein>
    <submittedName>
        <fullName evidence="2">Uncharacterized protein</fullName>
    </submittedName>
</protein>
<reference evidence="2 3" key="1">
    <citation type="submission" date="2024-08" db="EMBL/GenBank/DDBJ databases">
        <authorList>
            <person name="Cucini C."/>
            <person name="Frati F."/>
        </authorList>
    </citation>
    <scope>NUCLEOTIDE SEQUENCE [LARGE SCALE GENOMIC DNA]</scope>
</reference>
<sequence length="679" mass="79204">MEGFENHTVWTEWENIFLRPFQTATLEFVWEDKLEITTRIFMQCIILHCVMLHYWTTNLLRNIKNNGTNHEEKNQRIRNDALLQVLEMHACVIAKLKFSPQDIFLVYDSVFPSNGKNFVWQSEADYNPSKPIKFPTAILTPVRNTLRLRTHNAFVSSFMSVTPLIFINLDDHSIKVGCIPCKPSFSIDSTITSEYQITFETPPETFSAFKNLIQFWETLHSLFKLELLHVTPCRKLSKVQLGFNFKYKLCEIYEEYFKYINCSNFLECAWFQASNLGIQKSNIKADGLLFHFNAKIFSCGVEQIDYTLQMLFPKVQFFDANLTAFLTPFTLNIWLFTLAAIAGIIIWRVLVGSDTIFSSLFQMYSSLLSQDFGQMTGRRPGRTMIIIIWIFSAILLREAYNSSLYSFMTAEKDFEDFPKSMEELLDRNDFHLILPLSFHDEVMFVLYRWNADELPISISTLYMKIFKRAYIMKRSVHKETLEVISSGGTYPMSYFPNSWTQNSTVTEWFDSLRRLLEENVTTNKFAVLCEGKCEKKWNIALLGSPGLERVKPTQNAFFRSFEFWEIGNPNFFSFTFSKFLGPFVESGIYDLVINRNRLLEKIGLIKTSQNMVRLRMRRNFSLVSYALYANGRGEIDNEDDEKPTKIKAFTGTFIITGIMMVIALVLMMFELLNLRISMF</sequence>
<feature type="transmembrane region" description="Helical" evidence="1">
    <location>
        <begin position="333"/>
        <end position="361"/>
    </location>
</feature>
<accession>A0ABP1RHB5</accession>
<comment type="caution">
    <text evidence="2">The sequence shown here is derived from an EMBL/GenBank/DDBJ whole genome shotgun (WGS) entry which is preliminary data.</text>
</comment>
<gene>
    <name evidence="2" type="ORF">ODALV1_LOCUS22174</name>
</gene>
<dbReference type="Gene3D" id="1.10.287.70">
    <property type="match status" value="1"/>
</dbReference>
<name>A0ABP1RHB5_9HEXA</name>
<evidence type="ECO:0000256" key="1">
    <source>
        <dbReference type="SAM" id="Phobius"/>
    </source>
</evidence>
<keyword evidence="1" id="KW-0812">Transmembrane</keyword>
<evidence type="ECO:0000313" key="3">
    <source>
        <dbReference type="Proteomes" id="UP001642540"/>
    </source>
</evidence>
<dbReference type="Proteomes" id="UP001642540">
    <property type="component" value="Unassembled WGS sequence"/>
</dbReference>
<evidence type="ECO:0000313" key="2">
    <source>
        <dbReference type="EMBL" id="CAL8128307.1"/>
    </source>
</evidence>
<keyword evidence="1" id="KW-0472">Membrane</keyword>
<organism evidence="2 3">
    <name type="scientific">Orchesella dallaii</name>
    <dbReference type="NCBI Taxonomy" id="48710"/>
    <lineage>
        <taxon>Eukaryota</taxon>
        <taxon>Metazoa</taxon>
        <taxon>Ecdysozoa</taxon>
        <taxon>Arthropoda</taxon>
        <taxon>Hexapoda</taxon>
        <taxon>Collembola</taxon>
        <taxon>Entomobryomorpha</taxon>
        <taxon>Entomobryoidea</taxon>
        <taxon>Orchesellidae</taxon>
        <taxon>Orchesellinae</taxon>
        <taxon>Orchesella</taxon>
    </lineage>
</organism>
<keyword evidence="1" id="KW-1133">Transmembrane helix</keyword>
<proteinExistence type="predicted"/>